<sequence length="195" mass="21172">MPGSAGVIARKICGFARGTACRARTYTEKVVTVVFLLCLAVSAQVGFAAGTEIRKFCVPQSSSFQPLQLFLASNIGSRQLALQRNSTLQEGKILFSTREGDALFHMTRMEPGDCVLLNLQEAMRLAPVDVSSVSEFSGGRNGIQRTTFLPAVFFVQRDSSKHYGLIGEKALRRLRPVKKASETGTDAIVNAETDP</sequence>
<feature type="non-terminal residue" evidence="1">
    <location>
        <position position="195"/>
    </location>
</feature>
<reference evidence="1 2" key="1">
    <citation type="submission" date="2017-01" db="EMBL/GenBank/DDBJ databases">
        <title>The cable genome- insights into the physiology and evolution of filamentous bacteria capable of sulfide oxidation via long distance electron transfer.</title>
        <authorList>
            <person name="Schreiber L."/>
            <person name="Bjerg J.T."/>
            <person name="Boggild A."/>
            <person name="Van De Vossenberg J."/>
            <person name="Meysman F."/>
            <person name="Nielsen L.P."/>
            <person name="Schramm A."/>
            <person name="Kjeldsen K.U."/>
        </authorList>
    </citation>
    <scope>NUCLEOTIDE SEQUENCE [LARGE SCALE GENOMIC DNA]</scope>
    <source>
        <strain evidence="1">A2</strain>
    </source>
</reference>
<evidence type="ECO:0000313" key="1">
    <source>
        <dbReference type="EMBL" id="RWX48911.1"/>
    </source>
</evidence>
<protein>
    <submittedName>
        <fullName evidence="1">Uncharacterized protein</fullName>
    </submittedName>
</protein>
<evidence type="ECO:0000313" key="2">
    <source>
        <dbReference type="Proteomes" id="UP000286862"/>
    </source>
</evidence>
<proteinExistence type="predicted"/>
<accession>A0A444J772</accession>
<dbReference type="EMBL" id="MTKQ01000044">
    <property type="protein sequence ID" value="RWX48911.1"/>
    <property type="molecule type" value="Genomic_DNA"/>
</dbReference>
<dbReference type="Proteomes" id="UP000286862">
    <property type="component" value="Unassembled WGS sequence"/>
</dbReference>
<gene>
    <name evidence="1" type="ORF">VT99_10441</name>
</gene>
<dbReference type="AlphaFoldDB" id="A0A444J772"/>
<name>A0A444J772_9BACT</name>
<organism evidence="1 2">
    <name type="scientific">Candidatus Electrothrix marina</name>
    <dbReference type="NCBI Taxonomy" id="1859130"/>
    <lineage>
        <taxon>Bacteria</taxon>
        <taxon>Pseudomonadati</taxon>
        <taxon>Thermodesulfobacteriota</taxon>
        <taxon>Desulfobulbia</taxon>
        <taxon>Desulfobulbales</taxon>
        <taxon>Desulfobulbaceae</taxon>
        <taxon>Candidatus Electrothrix</taxon>
    </lineage>
</organism>
<comment type="caution">
    <text evidence="1">The sequence shown here is derived from an EMBL/GenBank/DDBJ whole genome shotgun (WGS) entry which is preliminary data.</text>
</comment>